<feature type="transmembrane region" description="Helical" evidence="6">
    <location>
        <begin position="21"/>
        <end position="44"/>
    </location>
</feature>
<dbReference type="GO" id="GO:0005886">
    <property type="term" value="C:plasma membrane"/>
    <property type="evidence" value="ECO:0007669"/>
    <property type="project" value="UniProtKB-SubCell"/>
</dbReference>
<protein>
    <submittedName>
        <fullName evidence="9">ABC transporter permease</fullName>
    </submittedName>
</protein>
<keyword evidence="3 6" id="KW-0812">Transmembrane</keyword>
<evidence type="ECO:0000256" key="2">
    <source>
        <dbReference type="ARBA" id="ARBA00022475"/>
    </source>
</evidence>
<dbReference type="Pfam" id="PF12698">
    <property type="entry name" value="ABC2_membrane_3"/>
    <property type="match status" value="1"/>
</dbReference>
<evidence type="ECO:0000313" key="10">
    <source>
        <dbReference type="Proteomes" id="UP000283589"/>
    </source>
</evidence>
<dbReference type="EMBL" id="QRZA01000026">
    <property type="protein sequence ID" value="RGV31921.1"/>
    <property type="molecule type" value="Genomic_DNA"/>
</dbReference>
<feature type="transmembrane region" description="Helical" evidence="6">
    <location>
        <begin position="246"/>
        <end position="264"/>
    </location>
</feature>
<evidence type="ECO:0000259" key="7">
    <source>
        <dbReference type="Pfam" id="PF12698"/>
    </source>
</evidence>
<feature type="transmembrane region" description="Helical" evidence="6">
    <location>
        <begin position="397"/>
        <end position="417"/>
    </location>
</feature>
<evidence type="ECO:0000313" key="9">
    <source>
        <dbReference type="EMBL" id="RGV31921.1"/>
    </source>
</evidence>
<name>A0A412WWS7_9BACT</name>
<keyword evidence="11" id="KW-1185">Reference proteome</keyword>
<dbReference type="InterPro" id="IPR051449">
    <property type="entry name" value="ABC-2_transporter_component"/>
</dbReference>
<keyword evidence="5 6" id="KW-0472">Membrane</keyword>
<accession>A0A412WWS7</accession>
<dbReference type="GeneID" id="93097543"/>
<feature type="domain" description="ABC-2 type transporter transmembrane" evidence="7">
    <location>
        <begin position="19"/>
        <end position="418"/>
    </location>
</feature>
<feature type="transmembrane region" description="Helical" evidence="6">
    <location>
        <begin position="372"/>
        <end position="391"/>
    </location>
</feature>
<evidence type="ECO:0000313" key="8">
    <source>
        <dbReference type="EMBL" id="QRO49729.1"/>
    </source>
</evidence>
<dbReference type="RefSeq" id="WP_027201620.1">
    <property type="nucleotide sequence ID" value="NZ_CAJKXH010000028.1"/>
</dbReference>
<keyword evidence="2" id="KW-1003">Cell membrane</keyword>
<gene>
    <name evidence="9" type="ORF">DWW18_15880</name>
    <name evidence="8" type="ORF">I6J59_17895</name>
</gene>
<dbReference type="SUPFAM" id="SSF53850">
    <property type="entry name" value="Periplasmic binding protein-like II"/>
    <property type="match status" value="1"/>
</dbReference>
<feature type="transmembrane region" description="Helical" evidence="6">
    <location>
        <begin position="346"/>
        <end position="365"/>
    </location>
</feature>
<evidence type="ECO:0000313" key="11">
    <source>
        <dbReference type="Proteomes" id="UP000654720"/>
    </source>
</evidence>
<dbReference type="STRING" id="1121130.GCA_000519105_03035"/>
<dbReference type="PANTHER" id="PTHR30294">
    <property type="entry name" value="MEMBRANE COMPONENT OF ABC TRANSPORTER YHHJ-RELATED"/>
    <property type="match status" value="1"/>
</dbReference>
<evidence type="ECO:0000256" key="3">
    <source>
        <dbReference type="ARBA" id="ARBA00022692"/>
    </source>
</evidence>
<dbReference type="EMBL" id="CP069450">
    <property type="protein sequence ID" value="QRO49729.1"/>
    <property type="molecule type" value="Genomic_DNA"/>
</dbReference>
<feature type="transmembrane region" description="Helical" evidence="6">
    <location>
        <begin position="307"/>
        <end position="326"/>
    </location>
</feature>
<evidence type="ECO:0000256" key="4">
    <source>
        <dbReference type="ARBA" id="ARBA00022989"/>
    </source>
</evidence>
<dbReference type="Proteomes" id="UP000654720">
    <property type="component" value="Chromosome"/>
</dbReference>
<sequence>MNKILIIINREFTTRVRKKTFLVVTIFVPILFALFYAFLMWMLLRDDSQERIIAVINESTLETPLQKINNTSFTYVDQDVPEADYIDFLKKNDYYAITRIPVNVMSHAEIPVFSTSQVPMELKNEIASQLRQKIESVKRAEVIAKTQMPDLEAELDATKTPVLVRTLLVTDTGDTKESSSEITSVIGLIAGLIIYFFIFMYASQVMKGVIEEKTNRIIEVLVSSVKPFQFLLGKIIGVAAVGLVQFLIWIVLGGGIILISQAFFMPNIDLEALKNANDLNMFAQGTEINPEQLAIIQNLVKTIDPMFILKFVGAFLFYFIGGYLLYASLFAAIGAAVDNETDSQQFMTPLSIILVVALYIGIAAMKSPESPMVFWSSLIPFTSPVVMLVRIPFGVPAWEIITSMGLLVGSFLFFTWLSGKIYRVGILMYGKKVTWKELYKWLRYKA</sequence>
<dbReference type="Proteomes" id="UP000283589">
    <property type="component" value="Unassembled WGS sequence"/>
</dbReference>
<organism evidence="9 10">
    <name type="scientific">Butyricimonas virosa</name>
    <dbReference type="NCBI Taxonomy" id="544645"/>
    <lineage>
        <taxon>Bacteria</taxon>
        <taxon>Pseudomonadati</taxon>
        <taxon>Bacteroidota</taxon>
        <taxon>Bacteroidia</taxon>
        <taxon>Bacteroidales</taxon>
        <taxon>Odoribacteraceae</taxon>
        <taxon>Butyricimonas</taxon>
    </lineage>
</organism>
<evidence type="ECO:0000256" key="1">
    <source>
        <dbReference type="ARBA" id="ARBA00004651"/>
    </source>
</evidence>
<keyword evidence="4 6" id="KW-1133">Transmembrane helix</keyword>
<evidence type="ECO:0000256" key="5">
    <source>
        <dbReference type="ARBA" id="ARBA00023136"/>
    </source>
</evidence>
<reference evidence="9 10" key="1">
    <citation type="submission" date="2018-08" db="EMBL/GenBank/DDBJ databases">
        <title>A genome reference for cultivated species of the human gut microbiota.</title>
        <authorList>
            <person name="Zou Y."/>
            <person name="Xue W."/>
            <person name="Luo G."/>
        </authorList>
    </citation>
    <scope>NUCLEOTIDE SEQUENCE [LARGE SCALE GENOMIC DNA]</scope>
    <source>
        <strain evidence="9 10">AF14-49</strain>
    </source>
</reference>
<reference evidence="8 11" key="2">
    <citation type="submission" date="2021-02" db="EMBL/GenBank/DDBJ databases">
        <title>FDA dAtabase for Regulatory Grade micrObial Sequences (FDA-ARGOS): Supporting development and validation of Infectious Disease Dx tests.</title>
        <authorList>
            <person name="Carlson P."/>
            <person name="Fischbach M."/>
            <person name="Hastie J."/>
            <person name="Bilen M."/>
            <person name="Cheng A."/>
            <person name="Tallon L."/>
            <person name="Sadzewicz L."/>
            <person name="Zhao X."/>
            <person name="Boylan J."/>
            <person name="Ott S."/>
            <person name="Bowen H."/>
            <person name="Vavikolanu K."/>
            <person name="Mehta A."/>
            <person name="Aluvathingal J."/>
            <person name="Nadendla S."/>
            <person name="Yan Y."/>
            <person name="Sichtig H."/>
        </authorList>
    </citation>
    <scope>NUCLEOTIDE SEQUENCE [LARGE SCALE GENOMIC DNA]</scope>
    <source>
        <strain evidence="8 11">FDAARGOS_1229</strain>
    </source>
</reference>
<dbReference type="InterPro" id="IPR013525">
    <property type="entry name" value="ABC2_TM"/>
</dbReference>
<feature type="transmembrane region" description="Helical" evidence="6">
    <location>
        <begin position="185"/>
        <end position="205"/>
    </location>
</feature>
<comment type="subcellular location">
    <subcellularLocation>
        <location evidence="1">Cell membrane</location>
        <topology evidence="1">Multi-pass membrane protein</topology>
    </subcellularLocation>
</comment>
<feature type="transmembrane region" description="Helical" evidence="6">
    <location>
        <begin position="217"/>
        <end position="240"/>
    </location>
</feature>
<dbReference type="GO" id="GO:0140359">
    <property type="term" value="F:ABC-type transporter activity"/>
    <property type="evidence" value="ECO:0007669"/>
    <property type="project" value="InterPro"/>
</dbReference>
<proteinExistence type="predicted"/>
<dbReference type="PANTHER" id="PTHR30294:SF29">
    <property type="entry name" value="MULTIDRUG ABC TRANSPORTER PERMEASE YBHS-RELATED"/>
    <property type="match status" value="1"/>
</dbReference>
<dbReference type="Gene3D" id="3.40.190.10">
    <property type="entry name" value="Periplasmic binding protein-like II"/>
    <property type="match status" value="1"/>
</dbReference>
<evidence type="ECO:0000256" key="6">
    <source>
        <dbReference type="SAM" id="Phobius"/>
    </source>
</evidence>
<dbReference type="AlphaFoldDB" id="A0A412WWS7"/>